<dbReference type="AlphaFoldDB" id="A0A5E4PPY6"/>
<evidence type="ECO:0000313" key="1">
    <source>
        <dbReference type="EMBL" id="VVC87000.1"/>
    </source>
</evidence>
<gene>
    <name evidence="1" type="ORF">LSINAPIS_LOCUS720</name>
</gene>
<evidence type="ECO:0000313" key="2">
    <source>
        <dbReference type="Proteomes" id="UP000324832"/>
    </source>
</evidence>
<dbReference type="EMBL" id="FZQP02000060">
    <property type="protein sequence ID" value="VVC87000.1"/>
    <property type="molecule type" value="Genomic_DNA"/>
</dbReference>
<dbReference type="Proteomes" id="UP000324832">
    <property type="component" value="Unassembled WGS sequence"/>
</dbReference>
<protein>
    <submittedName>
        <fullName evidence="1">Uncharacterized protein</fullName>
    </submittedName>
</protein>
<proteinExistence type="predicted"/>
<reference evidence="1 2" key="1">
    <citation type="submission" date="2017-07" db="EMBL/GenBank/DDBJ databases">
        <authorList>
            <person name="Talla V."/>
            <person name="Backstrom N."/>
        </authorList>
    </citation>
    <scope>NUCLEOTIDE SEQUENCE [LARGE SCALE GENOMIC DNA]</scope>
</reference>
<sequence length="76" mass="8888">MDQFWFIVILVYRDQQPWSLGILWKSTVYAMKMLLRLSSPSEDLLDQILALLPNLNCLDTWVTRLTKTTLDLSSLD</sequence>
<accession>A0A5E4PPY6</accession>
<organism evidence="1 2">
    <name type="scientific">Leptidea sinapis</name>
    <dbReference type="NCBI Taxonomy" id="189913"/>
    <lineage>
        <taxon>Eukaryota</taxon>
        <taxon>Metazoa</taxon>
        <taxon>Ecdysozoa</taxon>
        <taxon>Arthropoda</taxon>
        <taxon>Hexapoda</taxon>
        <taxon>Insecta</taxon>
        <taxon>Pterygota</taxon>
        <taxon>Neoptera</taxon>
        <taxon>Endopterygota</taxon>
        <taxon>Lepidoptera</taxon>
        <taxon>Glossata</taxon>
        <taxon>Ditrysia</taxon>
        <taxon>Papilionoidea</taxon>
        <taxon>Pieridae</taxon>
        <taxon>Dismorphiinae</taxon>
        <taxon>Leptidea</taxon>
    </lineage>
</organism>
<keyword evidence="2" id="KW-1185">Reference proteome</keyword>
<name>A0A5E4PPY6_9NEOP</name>